<dbReference type="InterPro" id="IPR052700">
    <property type="entry name" value="Carb_kinase_PfkB-like"/>
</dbReference>
<comment type="caution">
    <text evidence="5">The sequence shown here is derived from an EMBL/GenBank/DDBJ whole genome shotgun (WGS) entry which is preliminary data.</text>
</comment>
<keyword evidence="3 5" id="KW-0418">Kinase</keyword>
<dbReference type="OrthoDB" id="9808601at2"/>
<sequence>MIRVAGPDGFELAESARLGTGGAEANVAIGLARLGHDAAWLGRVGDDELGARVRRQLRAEGVETHAVTDREAPTGLMLKDASHPERTVVRFYRAGSAGSRLAPADLDRLRIADAAWLHVTGIPLALSASAADAVLGAVDIARAHGVGVSFDVNHRARLWDYPTAVPRYREVVSRADVVFGGDDELGAVVGVDGAPGSPAELARAVLALGPTEAVLKRGARGAGVATPAGWEWRDAVPVAVADTVGAGDAFVAGYLSARLEGRAPGAALDRAVRAGAAACRHPGDWEGALRAADLDPVEGDPVLR</sequence>
<evidence type="ECO:0000256" key="1">
    <source>
        <dbReference type="ARBA" id="ARBA00010688"/>
    </source>
</evidence>
<dbReference type="CDD" id="cd01166">
    <property type="entry name" value="KdgK"/>
    <property type="match status" value="1"/>
</dbReference>
<dbReference type="InterPro" id="IPR011611">
    <property type="entry name" value="PfkB_dom"/>
</dbReference>
<protein>
    <submittedName>
        <fullName evidence="5">Sugar kinase</fullName>
    </submittedName>
</protein>
<dbReference type="AlphaFoldDB" id="A0A4R4TNI5"/>
<gene>
    <name evidence="5" type="ORF">E1283_09030</name>
</gene>
<feature type="domain" description="Carbohydrate kinase PfkB" evidence="4">
    <location>
        <begin position="13"/>
        <end position="284"/>
    </location>
</feature>
<dbReference type="SUPFAM" id="SSF53613">
    <property type="entry name" value="Ribokinase-like"/>
    <property type="match status" value="1"/>
</dbReference>
<accession>A0A4R4TNI5</accession>
<dbReference type="Gene3D" id="3.40.1190.20">
    <property type="match status" value="1"/>
</dbReference>
<dbReference type="Pfam" id="PF00294">
    <property type="entry name" value="PfkB"/>
    <property type="match status" value="1"/>
</dbReference>
<evidence type="ECO:0000313" key="5">
    <source>
        <dbReference type="EMBL" id="TDC76733.1"/>
    </source>
</evidence>
<name>A0A4R4TNI5_9ACTN</name>
<organism evidence="5 6">
    <name type="scientific">Streptomyces hainanensis</name>
    <dbReference type="NCBI Taxonomy" id="402648"/>
    <lineage>
        <taxon>Bacteria</taxon>
        <taxon>Bacillati</taxon>
        <taxon>Actinomycetota</taxon>
        <taxon>Actinomycetes</taxon>
        <taxon>Kitasatosporales</taxon>
        <taxon>Streptomycetaceae</taxon>
        <taxon>Streptomyces</taxon>
    </lineage>
</organism>
<dbReference type="Proteomes" id="UP000295345">
    <property type="component" value="Unassembled WGS sequence"/>
</dbReference>
<reference evidence="5 6" key="1">
    <citation type="submission" date="2019-03" db="EMBL/GenBank/DDBJ databases">
        <title>Draft genome sequences of novel Actinobacteria.</title>
        <authorList>
            <person name="Sahin N."/>
            <person name="Ay H."/>
            <person name="Saygin H."/>
        </authorList>
    </citation>
    <scope>NUCLEOTIDE SEQUENCE [LARGE SCALE GENOMIC DNA]</scope>
    <source>
        <strain evidence="5 6">DSM 41900</strain>
    </source>
</reference>
<evidence type="ECO:0000313" key="6">
    <source>
        <dbReference type="Proteomes" id="UP000295345"/>
    </source>
</evidence>
<dbReference type="PANTHER" id="PTHR43320">
    <property type="entry name" value="SUGAR KINASE"/>
    <property type="match status" value="1"/>
</dbReference>
<evidence type="ECO:0000259" key="4">
    <source>
        <dbReference type="Pfam" id="PF00294"/>
    </source>
</evidence>
<dbReference type="GO" id="GO:0016301">
    <property type="term" value="F:kinase activity"/>
    <property type="evidence" value="ECO:0007669"/>
    <property type="project" value="UniProtKB-KW"/>
</dbReference>
<evidence type="ECO:0000256" key="3">
    <source>
        <dbReference type="ARBA" id="ARBA00022777"/>
    </source>
</evidence>
<proteinExistence type="inferred from homology"/>
<comment type="similarity">
    <text evidence="1">Belongs to the carbohydrate kinase PfkB family.</text>
</comment>
<dbReference type="PROSITE" id="PS00584">
    <property type="entry name" value="PFKB_KINASES_2"/>
    <property type="match status" value="1"/>
</dbReference>
<dbReference type="InterPro" id="IPR029056">
    <property type="entry name" value="Ribokinase-like"/>
</dbReference>
<keyword evidence="6" id="KW-1185">Reference proteome</keyword>
<keyword evidence="2" id="KW-0808">Transferase</keyword>
<dbReference type="PANTHER" id="PTHR43320:SF2">
    <property type="entry name" value="2-DEHYDRO-3-DEOXYGLUCONOKINASE_2-DEHYDRO-3-DEOXYGALACTONOKINASE"/>
    <property type="match status" value="1"/>
</dbReference>
<dbReference type="InterPro" id="IPR002173">
    <property type="entry name" value="Carboh/pur_kinase_PfkB_CS"/>
</dbReference>
<evidence type="ECO:0000256" key="2">
    <source>
        <dbReference type="ARBA" id="ARBA00022679"/>
    </source>
</evidence>
<dbReference type="EMBL" id="SMKI01000070">
    <property type="protein sequence ID" value="TDC76733.1"/>
    <property type="molecule type" value="Genomic_DNA"/>
</dbReference>